<organism evidence="4 5">
    <name type="scientific">Owenia fusiformis</name>
    <name type="common">Polychaete worm</name>
    <dbReference type="NCBI Taxonomy" id="6347"/>
    <lineage>
        <taxon>Eukaryota</taxon>
        <taxon>Metazoa</taxon>
        <taxon>Spiralia</taxon>
        <taxon>Lophotrochozoa</taxon>
        <taxon>Annelida</taxon>
        <taxon>Polychaeta</taxon>
        <taxon>Sedentaria</taxon>
        <taxon>Canalipalpata</taxon>
        <taxon>Sabellida</taxon>
        <taxon>Oweniida</taxon>
        <taxon>Oweniidae</taxon>
        <taxon>Owenia</taxon>
    </lineage>
</organism>
<evidence type="ECO:0000256" key="2">
    <source>
        <dbReference type="ARBA" id="ARBA00022676"/>
    </source>
</evidence>
<dbReference type="InterPro" id="IPR050271">
    <property type="entry name" value="UDP-glycosyltransferase"/>
</dbReference>
<evidence type="ECO:0000256" key="3">
    <source>
        <dbReference type="ARBA" id="ARBA00022679"/>
    </source>
</evidence>
<evidence type="ECO:0008006" key="6">
    <source>
        <dbReference type="Google" id="ProtNLM"/>
    </source>
</evidence>
<feature type="non-terminal residue" evidence="4">
    <location>
        <position position="260"/>
    </location>
</feature>
<dbReference type="SUPFAM" id="SSF53756">
    <property type="entry name" value="UDP-Glycosyltransferase/glycogen phosphorylase"/>
    <property type="match status" value="1"/>
</dbReference>
<comment type="caution">
    <text evidence="4">The sequence shown here is derived from an EMBL/GenBank/DDBJ whole genome shotgun (WGS) entry which is preliminary data.</text>
</comment>
<dbReference type="EMBL" id="CAIIXF020000012">
    <property type="protein sequence ID" value="CAH1801035.1"/>
    <property type="molecule type" value="Genomic_DNA"/>
</dbReference>
<sequence length="260" mass="29010">MMLLKVSMYLIVAICGLYLLNLCTAEKILLFPLQSGTTSRLRNLEKMADILTDAGHSVAMLRNDRLGTPQFSSTNIKVFEFIMPEGYVPFDDPGVVEKMMQMSIIKLFDLATGYSSLICDVILKSDILKKIKYMDYDLLIADYTELASHIVSGVLKIPTIAYANEGTYPDSFVGTLKVGHPVPWAITPMVFMPYSDSMTFVQRLINTGAWLGWGYGSYSSNIQLKKIITKYSLNISTDTAGLSRVCLVLSNNHIALDYPR</sequence>
<dbReference type="Pfam" id="PF00201">
    <property type="entry name" value="UDPGT"/>
    <property type="match status" value="1"/>
</dbReference>
<protein>
    <recommendedName>
        <fullName evidence="6">Glucuronosyltransferase</fullName>
    </recommendedName>
</protein>
<dbReference type="InterPro" id="IPR002213">
    <property type="entry name" value="UDP_glucos_trans"/>
</dbReference>
<dbReference type="PANTHER" id="PTHR48043">
    <property type="entry name" value="EG:EG0003.4 PROTEIN-RELATED"/>
    <property type="match status" value="1"/>
</dbReference>
<keyword evidence="5" id="KW-1185">Reference proteome</keyword>
<name>A0A8S4Q6L2_OWEFU</name>
<evidence type="ECO:0000313" key="5">
    <source>
        <dbReference type="Proteomes" id="UP000749559"/>
    </source>
</evidence>
<evidence type="ECO:0000256" key="1">
    <source>
        <dbReference type="ARBA" id="ARBA00009995"/>
    </source>
</evidence>
<comment type="similarity">
    <text evidence="1">Belongs to the UDP-glycosyltransferase family.</text>
</comment>
<proteinExistence type="inferred from homology"/>
<keyword evidence="2" id="KW-0328">Glycosyltransferase</keyword>
<accession>A0A8S4Q6L2</accession>
<dbReference type="OrthoDB" id="5835829at2759"/>
<dbReference type="AlphaFoldDB" id="A0A8S4Q6L2"/>
<dbReference type="Proteomes" id="UP000749559">
    <property type="component" value="Unassembled WGS sequence"/>
</dbReference>
<dbReference type="GO" id="GO:0008194">
    <property type="term" value="F:UDP-glycosyltransferase activity"/>
    <property type="evidence" value="ECO:0007669"/>
    <property type="project" value="InterPro"/>
</dbReference>
<evidence type="ECO:0000313" key="4">
    <source>
        <dbReference type="EMBL" id="CAH1801035.1"/>
    </source>
</evidence>
<gene>
    <name evidence="4" type="ORF">OFUS_LOCUS24860</name>
</gene>
<reference evidence="4" key="1">
    <citation type="submission" date="2022-03" db="EMBL/GenBank/DDBJ databases">
        <authorList>
            <person name="Martin C."/>
        </authorList>
    </citation>
    <scope>NUCLEOTIDE SEQUENCE</scope>
</reference>
<dbReference type="PANTHER" id="PTHR48043:SF145">
    <property type="entry name" value="FI06409P-RELATED"/>
    <property type="match status" value="1"/>
</dbReference>
<keyword evidence="3" id="KW-0808">Transferase</keyword>